<dbReference type="EMBL" id="BAABJP010000068">
    <property type="protein sequence ID" value="GAA5175935.1"/>
    <property type="molecule type" value="Genomic_DNA"/>
</dbReference>
<feature type="domain" description="HTH marR-type" evidence="1">
    <location>
        <begin position="1"/>
        <end position="147"/>
    </location>
</feature>
<proteinExistence type="predicted"/>
<dbReference type="InterPro" id="IPR000835">
    <property type="entry name" value="HTH_MarR-typ"/>
</dbReference>
<dbReference type="InterPro" id="IPR039422">
    <property type="entry name" value="MarR/SlyA-like"/>
</dbReference>
<organism evidence="2 3">
    <name type="scientific">Pseudonocardia eucalypti</name>
    <dbReference type="NCBI Taxonomy" id="648755"/>
    <lineage>
        <taxon>Bacteria</taxon>
        <taxon>Bacillati</taxon>
        <taxon>Actinomycetota</taxon>
        <taxon>Actinomycetes</taxon>
        <taxon>Pseudonocardiales</taxon>
        <taxon>Pseudonocardiaceae</taxon>
        <taxon>Pseudonocardia</taxon>
    </lineage>
</organism>
<dbReference type="PROSITE" id="PS50995">
    <property type="entry name" value="HTH_MARR_2"/>
    <property type="match status" value="1"/>
</dbReference>
<evidence type="ECO:0000313" key="3">
    <source>
        <dbReference type="Proteomes" id="UP001428817"/>
    </source>
</evidence>
<gene>
    <name evidence="2" type="ORF">GCM10023321_83020</name>
</gene>
<dbReference type="PANTHER" id="PTHR33164:SF99">
    <property type="entry name" value="MARR FAMILY REGULATORY PROTEIN"/>
    <property type="match status" value="1"/>
</dbReference>
<dbReference type="InterPro" id="IPR036390">
    <property type="entry name" value="WH_DNA-bd_sf"/>
</dbReference>
<reference evidence="3" key="1">
    <citation type="journal article" date="2019" name="Int. J. Syst. Evol. Microbiol.">
        <title>The Global Catalogue of Microorganisms (GCM) 10K type strain sequencing project: providing services to taxonomists for standard genome sequencing and annotation.</title>
        <authorList>
            <consortium name="The Broad Institute Genomics Platform"/>
            <consortium name="The Broad Institute Genome Sequencing Center for Infectious Disease"/>
            <person name="Wu L."/>
            <person name="Ma J."/>
        </authorList>
    </citation>
    <scope>NUCLEOTIDE SEQUENCE [LARGE SCALE GENOMIC DNA]</scope>
    <source>
        <strain evidence="3">JCM 18303</strain>
    </source>
</reference>
<keyword evidence="3" id="KW-1185">Reference proteome</keyword>
<sequence length="162" mass="18374">MAETRWLDEREQCAWRGYLAMNARLTAHLHRELQARSGLSLADFDVLVQLTDRPDHRARVLELAAALQWEKSRLSHHLARMRHRGLVGREDCIEDGRGTVVTLTPAGLRAIQEAAPAHVTTVREVFFDQLTAREVDTLRDFAERVLTRLDRPAGTTVPVAHP</sequence>
<dbReference type="SMART" id="SM00347">
    <property type="entry name" value="HTH_MARR"/>
    <property type="match status" value="1"/>
</dbReference>
<name>A0ABP9RDY2_9PSEU</name>
<accession>A0ABP9RDY2</accession>
<dbReference type="Pfam" id="PF12802">
    <property type="entry name" value="MarR_2"/>
    <property type="match status" value="1"/>
</dbReference>
<dbReference type="PANTHER" id="PTHR33164">
    <property type="entry name" value="TRANSCRIPTIONAL REGULATOR, MARR FAMILY"/>
    <property type="match status" value="1"/>
</dbReference>
<comment type="caution">
    <text evidence="2">The sequence shown here is derived from an EMBL/GenBank/DDBJ whole genome shotgun (WGS) entry which is preliminary data.</text>
</comment>
<dbReference type="InterPro" id="IPR036388">
    <property type="entry name" value="WH-like_DNA-bd_sf"/>
</dbReference>
<evidence type="ECO:0000313" key="2">
    <source>
        <dbReference type="EMBL" id="GAA5175935.1"/>
    </source>
</evidence>
<protein>
    <submittedName>
        <fullName evidence="2">MarR family transcriptional regulator</fullName>
    </submittedName>
</protein>
<dbReference type="SUPFAM" id="SSF46785">
    <property type="entry name" value="Winged helix' DNA-binding domain"/>
    <property type="match status" value="1"/>
</dbReference>
<dbReference type="Gene3D" id="1.10.10.10">
    <property type="entry name" value="Winged helix-like DNA-binding domain superfamily/Winged helix DNA-binding domain"/>
    <property type="match status" value="1"/>
</dbReference>
<dbReference type="Proteomes" id="UP001428817">
    <property type="component" value="Unassembled WGS sequence"/>
</dbReference>
<evidence type="ECO:0000259" key="1">
    <source>
        <dbReference type="PROSITE" id="PS50995"/>
    </source>
</evidence>